<organism evidence="1 2">
    <name type="scientific">Alosa alosa</name>
    <name type="common">allis shad</name>
    <dbReference type="NCBI Taxonomy" id="278164"/>
    <lineage>
        <taxon>Eukaryota</taxon>
        <taxon>Metazoa</taxon>
        <taxon>Chordata</taxon>
        <taxon>Craniata</taxon>
        <taxon>Vertebrata</taxon>
        <taxon>Euteleostomi</taxon>
        <taxon>Actinopterygii</taxon>
        <taxon>Neopterygii</taxon>
        <taxon>Teleostei</taxon>
        <taxon>Clupei</taxon>
        <taxon>Clupeiformes</taxon>
        <taxon>Clupeoidei</taxon>
        <taxon>Clupeidae</taxon>
        <taxon>Alosa</taxon>
    </lineage>
</organism>
<dbReference type="Proteomes" id="UP000823561">
    <property type="component" value="Chromosome 16"/>
</dbReference>
<evidence type="ECO:0000313" key="1">
    <source>
        <dbReference type="EMBL" id="KAG5268029.1"/>
    </source>
</evidence>
<dbReference type="AlphaFoldDB" id="A0AAV6G022"/>
<accession>A0AAV6G022</accession>
<reference evidence="1" key="1">
    <citation type="submission" date="2020-10" db="EMBL/GenBank/DDBJ databases">
        <title>Chromosome-scale genome assembly of the Allis shad, Alosa alosa.</title>
        <authorList>
            <person name="Margot Z."/>
            <person name="Christophe K."/>
            <person name="Cabau C."/>
            <person name="Louis A."/>
            <person name="Berthelot C."/>
            <person name="Parey E."/>
            <person name="Roest Crollius H."/>
            <person name="Montfort J."/>
            <person name="Robinson-Rechavi M."/>
            <person name="Bucao C."/>
            <person name="Bouchez O."/>
            <person name="Gislard M."/>
            <person name="Lluch J."/>
            <person name="Milhes M."/>
            <person name="Lampietro C."/>
            <person name="Lopez Roques C."/>
            <person name="Donnadieu C."/>
            <person name="Braasch I."/>
            <person name="Desvignes T."/>
            <person name="Postlethwait J."/>
            <person name="Bobe J."/>
            <person name="Guiguen Y."/>
        </authorList>
    </citation>
    <scope>NUCLEOTIDE SEQUENCE</scope>
    <source>
        <strain evidence="1">M-15738</strain>
        <tissue evidence="1">Blood</tissue>
    </source>
</reference>
<feature type="non-terminal residue" evidence="1">
    <location>
        <position position="107"/>
    </location>
</feature>
<gene>
    <name evidence="1" type="ORF">AALO_G00207440</name>
</gene>
<proteinExistence type="predicted"/>
<protein>
    <submittedName>
        <fullName evidence="1">Uncharacterized protein</fullName>
    </submittedName>
</protein>
<name>A0AAV6G022_9TELE</name>
<comment type="caution">
    <text evidence="1">The sequence shown here is derived from an EMBL/GenBank/DDBJ whole genome shotgun (WGS) entry which is preliminary data.</text>
</comment>
<sequence>MGLPAAPLSQPQKHCSCCSGCPRSPPSGLMHHPDLAGPPVLSLWPSPVLSGLVSSCPGDRSSGPEKMDRVTEEADGLFILFHLEVTEGSDNIAGRHEVKPVVHLIQK</sequence>
<dbReference type="EMBL" id="JADWDJ010000016">
    <property type="protein sequence ID" value="KAG5268029.1"/>
    <property type="molecule type" value="Genomic_DNA"/>
</dbReference>
<evidence type="ECO:0000313" key="2">
    <source>
        <dbReference type="Proteomes" id="UP000823561"/>
    </source>
</evidence>
<keyword evidence="2" id="KW-1185">Reference proteome</keyword>